<organism evidence="29 30">
    <name type="scientific">Tupaia chinensis</name>
    <name type="common">Chinese tree shrew</name>
    <name type="synonym">Tupaia belangeri chinensis</name>
    <dbReference type="NCBI Taxonomy" id="246437"/>
    <lineage>
        <taxon>Eukaryota</taxon>
        <taxon>Metazoa</taxon>
        <taxon>Chordata</taxon>
        <taxon>Craniata</taxon>
        <taxon>Vertebrata</taxon>
        <taxon>Euteleostomi</taxon>
        <taxon>Mammalia</taxon>
        <taxon>Eutheria</taxon>
        <taxon>Euarchontoglires</taxon>
        <taxon>Scandentia</taxon>
        <taxon>Tupaiidae</taxon>
        <taxon>Tupaia</taxon>
    </lineage>
</organism>
<dbReference type="STRING" id="246437.M0QT18"/>
<feature type="domain" description="Potassium channel" evidence="28">
    <location>
        <begin position="88"/>
        <end position="146"/>
    </location>
</feature>
<dbReference type="InterPro" id="IPR013099">
    <property type="entry name" value="K_chnl_dom"/>
</dbReference>
<dbReference type="PANTHER" id="PTHR11003:SF104">
    <property type="entry name" value="POTASSIUM CHANNEL SUBFAMILY K MEMBER 16"/>
    <property type="match status" value="1"/>
</dbReference>
<dbReference type="Pfam" id="PF07885">
    <property type="entry name" value="Ion_trans_2"/>
    <property type="match status" value="2"/>
</dbReference>
<proteinExistence type="inferred from homology"/>
<dbReference type="FunCoup" id="M0QT18">
    <property type="interactions" value="55"/>
</dbReference>
<keyword evidence="12 24" id="KW-0631">Potassium channel</keyword>
<dbReference type="InterPro" id="IPR003280">
    <property type="entry name" value="2pore_dom_K_chnl"/>
</dbReference>
<dbReference type="PIRSF" id="PIRSF038061">
    <property type="entry name" value="K_channel_subfamily_K_type"/>
    <property type="match status" value="1"/>
</dbReference>
<keyword evidence="15 24" id="KW-0406">Ion transport</keyword>
<dbReference type="GO" id="GO:0005789">
    <property type="term" value="C:endoplasmic reticulum membrane"/>
    <property type="evidence" value="ECO:0007669"/>
    <property type="project" value="UniProtKB-SubCell"/>
</dbReference>
<evidence type="ECO:0000256" key="9">
    <source>
        <dbReference type="ARBA" id="ARBA00022723"/>
    </source>
</evidence>
<evidence type="ECO:0000256" key="10">
    <source>
        <dbReference type="ARBA" id="ARBA00022792"/>
    </source>
</evidence>
<dbReference type="PRINTS" id="PR01333">
    <property type="entry name" value="2POREKCHANEL"/>
</dbReference>
<keyword evidence="19 26" id="KW-0407">Ion channel</keyword>
<keyword evidence="10" id="KW-0999">Mitochondrion inner membrane</keyword>
<feature type="transmembrane region" description="Helical" evidence="27">
    <location>
        <begin position="15"/>
        <end position="36"/>
    </location>
</feature>
<keyword evidence="30" id="KW-1185">Reference proteome</keyword>
<comment type="catalytic activity">
    <reaction evidence="21">
        <text>Rb(+)(in) = Rb(+)(out)</text>
        <dbReference type="Rhea" id="RHEA:78547"/>
        <dbReference type="ChEBI" id="CHEBI:49847"/>
    </reaction>
</comment>
<dbReference type="AlphaFoldDB" id="M0QT18"/>
<dbReference type="Gene3D" id="1.10.287.70">
    <property type="match status" value="1"/>
</dbReference>
<evidence type="ECO:0000313" key="29">
    <source>
        <dbReference type="EMBL" id="ELW66085.1"/>
    </source>
</evidence>
<keyword evidence="13 24" id="KW-0630">Potassium</keyword>
<evidence type="ECO:0000256" key="1">
    <source>
        <dbReference type="ARBA" id="ARBA00004448"/>
    </source>
</evidence>
<evidence type="ECO:0000256" key="24">
    <source>
        <dbReference type="PIRNR" id="PIRNR038061"/>
    </source>
</evidence>
<dbReference type="GO" id="GO:0051279">
    <property type="term" value="P:regulation of release of sequestered calcium ion into cytosol"/>
    <property type="evidence" value="ECO:0007669"/>
    <property type="project" value="UniProtKB-ARBA"/>
</dbReference>
<dbReference type="InParanoid" id="M0QT18"/>
<evidence type="ECO:0000256" key="3">
    <source>
        <dbReference type="ARBA" id="ARBA00004651"/>
    </source>
</evidence>
<evidence type="ECO:0000256" key="26">
    <source>
        <dbReference type="RuleBase" id="RU003857"/>
    </source>
</evidence>
<keyword evidence="9" id="KW-0479">Metal-binding</keyword>
<dbReference type="GO" id="GO:0046872">
    <property type="term" value="F:metal ion binding"/>
    <property type="evidence" value="ECO:0007669"/>
    <property type="project" value="UniProtKB-KW"/>
</dbReference>
<evidence type="ECO:0000256" key="5">
    <source>
        <dbReference type="ARBA" id="ARBA00022448"/>
    </source>
</evidence>
<evidence type="ECO:0000256" key="4">
    <source>
        <dbReference type="ARBA" id="ARBA00006666"/>
    </source>
</evidence>
<dbReference type="FunFam" id="1.10.287.70:FF:000098">
    <property type="entry name" value="Potassium two pore domain channel subfamily K member 16"/>
    <property type="match status" value="1"/>
</dbReference>
<comment type="subcellular location">
    <subcellularLocation>
        <location evidence="3">Cell membrane</location>
        <topology evidence="3">Multi-pass membrane protein</topology>
    </subcellularLocation>
    <subcellularLocation>
        <location evidence="2">Endoplasmic reticulum membrane</location>
        <topology evidence="2">Multi-pass membrane protein</topology>
    </subcellularLocation>
    <subcellularLocation>
        <location evidence="1">Mitochondrion inner membrane</location>
        <topology evidence="1">Multi-pass membrane protein</topology>
    </subcellularLocation>
</comment>
<keyword evidence="8 26" id="KW-0812">Transmembrane</keyword>
<keyword evidence="14 27" id="KW-1133">Transmembrane helix</keyword>
<comment type="similarity">
    <text evidence="4 26">Belongs to the two pore domain potassium channel (TC 1.A.1.8) family.</text>
</comment>
<dbReference type="GO" id="GO:0022841">
    <property type="term" value="F:potassium ion leak channel activity"/>
    <property type="evidence" value="ECO:0007669"/>
    <property type="project" value="TreeGrafter"/>
</dbReference>
<evidence type="ECO:0000256" key="13">
    <source>
        <dbReference type="ARBA" id="ARBA00022958"/>
    </source>
</evidence>
<feature type="domain" description="Potassium channel" evidence="28">
    <location>
        <begin position="198"/>
        <end position="269"/>
    </location>
</feature>
<dbReference type="GO" id="GO:0005886">
    <property type="term" value="C:plasma membrane"/>
    <property type="evidence" value="ECO:0007669"/>
    <property type="project" value="UniProtKB-SubCell"/>
</dbReference>
<gene>
    <name evidence="29" type="ORF">TREES_T100014908</name>
</gene>
<dbReference type="Proteomes" id="UP000011518">
    <property type="component" value="Unassembled WGS sequence"/>
</dbReference>
<dbReference type="eggNOG" id="KOG1418">
    <property type="taxonomic scope" value="Eukaryota"/>
</dbReference>
<dbReference type="GO" id="GO:0030322">
    <property type="term" value="P:stabilization of membrane potential"/>
    <property type="evidence" value="ECO:0007669"/>
    <property type="project" value="TreeGrafter"/>
</dbReference>
<keyword evidence="11" id="KW-0256">Endoplasmic reticulum</keyword>
<name>M0QT18_TUPCH</name>
<comment type="subunit">
    <text evidence="23">Homodimer; disulfide-linked. Heterodimer with KCNK17 and KCNK5.</text>
</comment>
<evidence type="ECO:0000256" key="12">
    <source>
        <dbReference type="ARBA" id="ARBA00022826"/>
    </source>
</evidence>
<evidence type="ECO:0000256" key="25">
    <source>
        <dbReference type="PIRSR" id="PIRSR038061-1"/>
    </source>
</evidence>
<evidence type="ECO:0000256" key="8">
    <source>
        <dbReference type="ARBA" id="ARBA00022692"/>
    </source>
</evidence>
<keyword evidence="7 24" id="KW-0633">Potassium transport</keyword>
<evidence type="ECO:0000256" key="21">
    <source>
        <dbReference type="ARBA" id="ARBA00044657"/>
    </source>
</evidence>
<feature type="transmembrane region" description="Helical" evidence="27">
    <location>
        <begin position="187"/>
        <end position="208"/>
    </location>
</feature>
<feature type="transmembrane region" description="Helical" evidence="27">
    <location>
        <begin position="121"/>
        <end position="141"/>
    </location>
</feature>
<evidence type="ECO:0000256" key="22">
    <source>
        <dbReference type="ARBA" id="ARBA00044691"/>
    </source>
</evidence>
<feature type="transmembrane region" description="Helical" evidence="27">
    <location>
        <begin position="94"/>
        <end position="115"/>
    </location>
</feature>
<evidence type="ECO:0000256" key="14">
    <source>
        <dbReference type="ARBA" id="ARBA00022989"/>
    </source>
</evidence>
<keyword evidence="6" id="KW-1003">Cell membrane</keyword>
<evidence type="ECO:0000256" key="17">
    <source>
        <dbReference type="ARBA" id="ARBA00023136"/>
    </source>
</evidence>
<dbReference type="GO" id="GO:0015271">
    <property type="term" value="F:outward rectifier potassium channel activity"/>
    <property type="evidence" value="ECO:0007669"/>
    <property type="project" value="TreeGrafter"/>
</dbReference>
<evidence type="ECO:0000256" key="15">
    <source>
        <dbReference type="ARBA" id="ARBA00023065"/>
    </source>
</evidence>
<comment type="catalytic activity">
    <reaction evidence="20">
        <text>K(+)(in) = K(+)(out)</text>
        <dbReference type="Rhea" id="RHEA:29463"/>
        <dbReference type="ChEBI" id="CHEBI:29103"/>
    </reaction>
</comment>
<reference evidence="30" key="2">
    <citation type="journal article" date="2013" name="Nat. Commun.">
        <title>Genome of the Chinese tree shrew.</title>
        <authorList>
            <person name="Fan Y."/>
            <person name="Huang Z.Y."/>
            <person name="Cao C.C."/>
            <person name="Chen C.S."/>
            <person name="Chen Y.X."/>
            <person name="Fan D.D."/>
            <person name="He J."/>
            <person name="Hou H.L."/>
            <person name="Hu L."/>
            <person name="Hu X.T."/>
            <person name="Jiang X.T."/>
            <person name="Lai R."/>
            <person name="Lang Y.S."/>
            <person name="Liang B."/>
            <person name="Liao S.G."/>
            <person name="Mu D."/>
            <person name="Ma Y.Y."/>
            <person name="Niu Y.Y."/>
            <person name="Sun X.Q."/>
            <person name="Xia J.Q."/>
            <person name="Xiao J."/>
            <person name="Xiong Z.Q."/>
            <person name="Xu L."/>
            <person name="Yang L."/>
            <person name="Zhang Y."/>
            <person name="Zhao W."/>
            <person name="Zhao X.D."/>
            <person name="Zheng Y.T."/>
            <person name="Zhou J.M."/>
            <person name="Zhu Y.B."/>
            <person name="Zhang G.J."/>
            <person name="Wang J."/>
            <person name="Yao Y.G."/>
        </authorList>
    </citation>
    <scope>NUCLEOTIDE SEQUENCE [LARGE SCALE GENOMIC DNA]</scope>
</reference>
<keyword evidence="17 24" id="KW-0472">Membrane</keyword>
<evidence type="ECO:0000256" key="6">
    <source>
        <dbReference type="ARBA" id="ARBA00022475"/>
    </source>
</evidence>
<reference evidence="30" key="1">
    <citation type="submission" date="2012-07" db="EMBL/GenBank/DDBJ databases">
        <title>Genome of the Chinese tree shrew, a rising model animal genetically related to primates.</title>
        <authorList>
            <person name="Zhang G."/>
            <person name="Fan Y."/>
            <person name="Yao Y."/>
            <person name="Huang Z."/>
        </authorList>
    </citation>
    <scope>NUCLEOTIDE SEQUENCE [LARGE SCALE GENOMIC DNA]</scope>
</reference>
<evidence type="ECO:0000313" key="30">
    <source>
        <dbReference type="Proteomes" id="UP000011518"/>
    </source>
</evidence>
<protein>
    <recommendedName>
        <fullName evidence="24">Potassium channel subfamily K member</fullName>
    </recommendedName>
</protein>
<dbReference type="SUPFAM" id="SSF81324">
    <property type="entry name" value="Voltage-gated potassium channels"/>
    <property type="match status" value="2"/>
</dbReference>
<evidence type="ECO:0000256" key="23">
    <source>
        <dbReference type="ARBA" id="ARBA00065989"/>
    </source>
</evidence>
<feature type="transmembrane region" description="Helical" evidence="27">
    <location>
        <begin position="250"/>
        <end position="276"/>
    </location>
</feature>
<keyword evidence="18" id="KW-1015">Disulfide bond</keyword>
<keyword evidence="5 24" id="KW-0813">Transport</keyword>
<feature type="transmembrane region" description="Helical" evidence="27">
    <location>
        <begin position="220"/>
        <end position="238"/>
    </location>
</feature>
<evidence type="ECO:0000259" key="28">
    <source>
        <dbReference type="Pfam" id="PF07885"/>
    </source>
</evidence>
<accession>M0QT18</accession>
<comment type="catalytic activity">
    <reaction evidence="22">
        <text>Cs(+)(in) = Cs(+)(out)</text>
        <dbReference type="Rhea" id="RHEA:78555"/>
        <dbReference type="ChEBI" id="CHEBI:49547"/>
    </reaction>
</comment>
<dbReference type="PANTHER" id="PTHR11003">
    <property type="entry name" value="POTASSIUM CHANNEL, SUBFAMILY K"/>
    <property type="match status" value="1"/>
</dbReference>
<evidence type="ECO:0000256" key="11">
    <source>
        <dbReference type="ARBA" id="ARBA00022824"/>
    </source>
</evidence>
<evidence type="ECO:0000256" key="16">
    <source>
        <dbReference type="ARBA" id="ARBA00023128"/>
    </source>
</evidence>
<evidence type="ECO:0000256" key="19">
    <source>
        <dbReference type="ARBA" id="ARBA00023303"/>
    </source>
</evidence>
<dbReference type="InterPro" id="IPR003092">
    <property type="entry name" value="2pore_dom_K_chnl_TASK"/>
</dbReference>
<keyword evidence="16" id="KW-0496">Mitochondrion</keyword>
<dbReference type="GO" id="GO:0032469">
    <property type="term" value="P:endoplasmic reticulum calcium ion homeostasis"/>
    <property type="evidence" value="ECO:0007669"/>
    <property type="project" value="UniProtKB-ARBA"/>
</dbReference>
<dbReference type="PRINTS" id="PR01095">
    <property type="entry name" value="TASKCHANNEL"/>
</dbReference>
<evidence type="ECO:0000256" key="27">
    <source>
        <dbReference type="SAM" id="Phobius"/>
    </source>
</evidence>
<feature type="glycosylation site" description="N-linked (GlcNAc...) asparagine" evidence="25">
    <location>
        <position position="87"/>
    </location>
</feature>
<evidence type="ECO:0000256" key="7">
    <source>
        <dbReference type="ARBA" id="ARBA00022538"/>
    </source>
</evidence>
<dbReference type="GO" id="GO:0005743">
    <property type="term" value="C:mitochondrial inner membrane"/>
    <property type="evidence" value="ECO:0007669"/>
    <property type="project" value="UniProtKB-SubCell"/>
</dbReference>
<dbReference type="EMBL" id="KB320663">
    <property type="protein sequence ID" value="ELW66085.1"/>
    <property type="molecule type" value="Genomic_DNA"/>
</dbReference>
<evidence type="ECO:0000256" key="2">
    <source>
        <dbReference type="ARBA" id="ARBA00004477"/>
    </source>
</evidence>
<evidence type="ECO:0000256" key="18">
    <source>
        <dbReference type="ARBA" id="ARBA00023157"/>
    </source>
</evidence>
<sequence length="312" mass="34268">MMPGAGFCSCWGGRVLPLLLAYVCYLLLGATVFQLLEKQAEAQSRDQFQLEKLRFLENYTCLDQWALEQFVQVIMEAWVKGVNPKGNSTNPSNWDFGSSFFFAGTVVTTIGYGNLAPSTDAGQIFCVFYALVGIPLNVIFLNHLGTGLRAHLATLERWEDQPRRSQGNSGAFQVDSGADSFSQLLQVLGLALFLTLGTLVILIFPPMVFSHVEGWSFSEGFYFAFITLSTIGFGDYVVGTDPSKHYLSVYRSLAAIWILLGLAWLALILPLGPLLLHRGSQLWLLSRGLSLKDGAAPHPSALPRPQKIPISA</sequence>
<evidence type="ECO:0000256" key="20">
    <source>
        <dbReference type="ARBA" id="ARBA00034430"/>
    </source>
</evidence>